<dbReference type="HOGENOM" id="CLU_185240_2_0_6"/>
<accession>Q7VLC4</accession>
<evidence type="ECO:0008006" key="3">
    <source>
        <dbReference type="Google" id="ProtNLM"/>
    </source>
</evidence>
<organism evidence="1 2">
    <name type="scientific">Haemophilus ducreyi (strain 35000HP / ATCC 700724)</name>
    <dbReference type="NCBI Taxonomy" id="233412"/>
    <lineage>
        <taxon>Bacteria</taxon>
        <taxon>Pseudomonadati</taxon>
        <taxon>Pseudomonadota</taxon>
        <taxon>Gammaproteobacteria</taxon>
        <taxon>Pasteurellales</taxon>
        <taxon>Pasteurellaceae</taxon>
        <taxon>Haemophilus</taxon>
    </lineage>
</organism>
<dbReference type="OrthoDB" id="5679056at2"/>
<dbReference type="eggNOG" id="ENOG5033A7T">
    <property type="taxonomic scope" value="Bacteria"/>
</dbReference>
<dbReference type="KEGG" id="hdu:HD_1538"/>
<dbReference type="RefSeq" id="WP_010945369.1">
    <property type="nucleotide sequence ID" value="NC_002940.2"/>
</dbReference>
<reference evidence="2" key="1">
    <citation type="submission" date="2003-06" db="EMBL/GenBank/DDBJ databases">
        <title>The complete genome sequence of Haemophilus ducreyi.</title>
        <authorList>
            <person name="Munson R.S. Jr."/>
            <person name="Ray W.C."/>
            <person name="Mahairas G."/>
            <person name="Sabo P."/>
            <person name="Mungur R."/>
            <person name="Johnson L."/>
            <person name="Nguyen D."/>
            <person name="Wang J."/>
            <person name="Forst C."/>
            <person name="Hood L."/>
        </authorList>
    </citation>
    <scope>NUCLEOTIDE SEQUENCE [LARGE SCALE GENOMIC DNA]</scope>
    <source>
        <strain evidence="2">35000HP / ATCC 700724</strain>
    </source>
</reference>
<dbReference type="InterPro" id="IPR026365">
    <property type="entry name" value="BcepMu_gp16"/>
</dbReference>
<protein>
    <recommendedName>
        <fullName evidence="3">Phage-associated protein, BcepMu gp16 family</fullName>
    </recommendedName>
</protein>
<dbReference type="STRING" id="233412.HD_1538"/>
<proteinExistence type="predicted"/>
<dbReference type="Gene3D" id="1.10.260.40">
    <property type="entry name" value="lambda repressor-like DNA-binding domains"/>
    <property type="match status" value="1"/>
</dbReference>
<dbReference type="EMBL" id="AE017143">
    <property type="protein sequence ID" value="AAP96324.1"/>
    <property type="molecule type" value="Genomic_DNA"/>
</dbReference>
<sequence>MKDTVKTITQVKQEFYEKGLTFQQWAKENGYDRTYVSMVLNGRIKATHGKGHEIAVKLGLKAAA</sequence>
<evidence type="ECO:0000313" key="1">
    <source>
        <dbReference type="EMBL" id="AAP96324.1"/>
    </source>
</evidence>
<dbReference type="InterPro" id="IPR010982">
    <property type="entry name" value="Lambda_DNA-bd_dom_sf"/>
</dbReference>
<dbReference type="SUPFAM" id="SSF47413">
    <property type="entry name" value="lambda repressor-like DNA-binding domains"/>
    <property type="match status" value="1"/>
</dbReference>
<dbReference type="AlphaFoldDB" id="Q7VLC4"/>
<dbReference type="GO" id="GO:0003677">
    <property type="term" value="F:DNA binding"/>
    <property type="evidence" value="ECO:0007669"/>
    <property type="project" value="InterPro"/>
</dbReference>
<keyword evidence="2" id="KW-1185">Reference proteome</keyword>
<gene>
    <name evidence="1" type="ordered locus">HD_1538</name>
</gene>
<dbReference type="NCBIfam" id="TIGR04111">
    <property type="entry name" value="BcepMu_gp16"/>
    <property type="match status" value="1"/>
</dbReference>
<evidence type="ECO:0000313" key="2">
    <source>
        <dbReference type="Proteomes" id="UP000001022"/>
    </source>
</evidence>
<dbReference type="Proteomes" id="UP000001022">
    <property type="component" value="Chromosome"/>
</dbReference>
<name>Q7VLC4_HAEDU</name>